<keyword evidence="8" id="KW-1133">Transmembrane helix</keyword>
<dbReference type="GO" id="GO:0016020">
    <property type="term" value="C:membrane"/>
    <property type="evidence" value="ECO:0007669"/>
    <property type="project" value="UniProtKB-SubCell"/>
</dbReference>
<evidence type="ECO:0000256" key="3">
    <source>
        <dbReference type="ARBA" id="ARBA00012438"/>
    </source>
</evidence>
<dbReference type="Proteomes" id="UP000277811">
    <property type="component" value="Unassembled WGS sequence"/>
</dbReference>
<dbReference type="InterPro" id="IPR005467">
    <property type="entry name" value="His_kinase_dom"/>
</dbReference>
<dbReference type="GO" id="GO:0000155">
    <property type="term" value="F:phosphorelay sensor kinase activity"/>
    <property type="evidence" value="ECO:0007669"/>
    <property type="project" value="InterPro"/>
</dbReference>
<sequence>MDYFELSTFGAIAGTLSMLFVYIYLYALYRERYMGLWIISWIIFFSRIALFDSGFFNWKNSIANFIAYQIFYLSGAILTIYAINIFINKPLKKYWLYGAVAAVVFSMTAGIMQLSAGYKLAPLSCFATVMLFYVGKVFININTCGLGRYITGGAFILWSILTFVTPFFSYDNELPWRISLIGGILRFIITSGTLLVYFEKTRADLINEKKSLQESNQELNHFCHSVAHDLKSPLLSINQLAKHIELNYSDKFDNKGKEFFRHIQKKSADVINITDHLLELSRMSQKEMDVELINLESLFYEVYEELMKLQPSRQVVFTIKHLPDIYGDPVMIKILVINILTNALKYTRNRERAFIEVDSAENENDYIISVKDNGAGFDMRYSYKLFKIFERLHSVDEFEGTGIGLVVCQKILKRHCGKAWITGKVNEGATFFFCFPRNRQVQSSYSTVISPDTANQ</sequence>
<evidence type="ECO:0000256" key="1">
    <source>
        <dbReference type="ARBA" id="ARBA00000085"/>
    </source>
</evidence>
<dbReference type="FunFam" id="3.30.565.10:FF:000006">
    <property type="entry name" value="Sensor histidine kinase WalK"/>
    <property type="match status" value="1"/>
</dbReference>
<evidence type="ECO:0000259" key="9">
    <source>
        <dbReference type="PROSITE" id="PS50109"/>
    </source>
</evidence>
<comment type="catalytic activity">
    <reaction evidence="1">
        <text>ATP + protein L-histidine = ADP + protein N-phospho-L-histidine.</text>
        <dbReference type="EC" id="2.7.13.3"/>
    </reaction>
</comment>
<dbReference type="GO" id="GO:0000156">
    <property type="term" value="F:phosphorelay response regulator activity"/>
    <property type="evidence" value="ECO:0007669"/>
    <property type="project" value="TreeGrafter"/>
</dbReference>
<dbReference type="AlphaFoldDB" id="A0A498RL32"/>
<dbReference type="InterPro" id="IPR004358">
    <property type="entry name" value="Sig_transdc_His_kin-like_C"/>
</dbReference>
<dbReference type="InterPro" id="IPR050351">
    <property type="entry name" value="BphY/WalK/GraS-like"/>
</dbReference>
<feature type="transmembrane region" description="Helical" evidence="8">
    <location>
        <begin position="36"/>
        <end position="56"/>
    </location>
</feature>
<dbReference type="PRINTS" id="PR00344">
    <property type="entry name" value="BCTRLSENSOR"/>
</dbReference>
<accession>A0A498RL32</accession>
<feature type="domain" description="Histidine kinase" evidence="9">
    <location>
        <begin position="225"/>
        <end position="439"/>
    </location>
</feature>
<feature type="transmembrane region" description="Helical" evidence="8">
    <location>
        <begin position="94"/>
        <end position="114"/>
    </location>
</feature>
<evidence type="ECO:0000256" key="5">
    <source>
        <dbReference type="ARBA" id="ARBA00022679"/>
    </source>
</evidence>
<comment type="subcellular location">
    <subcellularLocation>
        <location evidence="2">Membrane</location>
    </subcellularLocation>
</comment>
<feature type="transmembrane region" description="Helical" evidence="8">
    <location>
        <begin position="6"/>
        <end position="29"/>
    </location>
</feature>
<dbReference type="InterPro" id="IPR036097">
    <property type="entry name" value="HisK_dim/P_sf"/>
</dbReference>
<dbReference type="RefSeq" id="WP_165866167.1">
    <property type="nucleotide sequence ID" value="NZ_UPPP01000133.1"/>
</dbReference>
<dbReference type="EC" id="2.7.13.3" evidence="3"/>
<dbReference type="InterPro" id="IPR003594">
    <property type="entry name" value="HATPase_dom"/>
</dbReference>
<feature type="transmembrane region" description="Helical" evidence="8">
    <location>
        <begin position="62"/>
        <end position="87"/>
    </location>
</feature>
<dbReference type="SMART" id="SM00387">
    <property type="entry name" value="HATPase_c"/>
    <property type="match status" value="1"/>
</dbReference>
<feature type="transmembrane region" description="Helical" evidence="8">
    <location>
        <begin position="120"/>
        <end position="139"/>
    </location>
</feature>
<evidence type="ECO:0000256" key="7">
    <source>
        <dbReference type="ARBA" id="ARBA00023012"/>
    </source>
</evidence>
<keyword evidence="5" id="KW-0808">Transferase</keyword>
<dbReference type="InterPro" id="IPR036890">
    <property type="entry name" value="HATPase_C_sf"/>
</dbReference>
<dbReference type="GO" id="GO:0030295">
    <property type="term" value="F:protein kinase activator activity"/>
    <property type="evidence" value="ECO:0007669"/>
    <property type="project" value="TreeGrafter"/>
</dbReference>
<dbReference type="EMBL" id="UPPP01000133">
    <property type="protein sequence ID" value="VBB09768.1"/>
    <property type="molecule type" value="Genomic_DNA"/>
</dbReference>
<dbReference type="PANTHER" id="PTHR42878:SF15">
    <property type="entry name" value="BACTERIOPHYTOCHROME"/>
    <property type="match status" value="1"/>
</dbReference>
<feature type="transmembrane region" description="Helical" evidence="8">
    <location>
        <begin position="174"/>
        <end position="198"/>
    </location>
</feature>
<keyword evidence="7" id="KW-0902">Two-component regulatory system</keyword>
<dbReference type="SUPFAM" id="SSF47384">
    <property type="entry name" value="Homodimeric domain of signal transducing histidine kinase"/>
    <property type="match status" value="1"/>
</dbReference>
<dbReference type="PROSITE" id="PS50109">
    <property type="entry name" value="HIS_KIN"/>
    <property type="match status" value="1"/>
</dbReference>
<evidence type="ECO:0000256" key="4">
    <source>
        <dbReference type="ARBA" id="ARBA00022553"/>
    </source>
</evidence>
<reference evidence="10 11" key="1">
    <citation type="submission" date="2018-06" db="EMBL/GenBank/DDBJ databases">
        <authorList>
            <person name="Strepis N."/>
        </authorList>
    </citation>
    <scope>NUCLEOTIDE SEQUENCE [LARGE SCALE GENOMIC DNA]</scope>
    <source>
        <strain evidence="10">LUCI</strain>
    </source>
</reference>
<evidence type="ECO:0000256" key="8">
    <source>
        <dbReference type="SAM" id="Phobius"/>
    </source>
</evidence>
<dbReference type="Gene3D" id="3.30.565.10">
    <property type="entry name" value="Histidine kinase-like ATPase, C-terminal domain"/>
    <property type="match status" value="1"/>
</dbReference>
<protein>
    <recommendedName>
        <fullName evidence="3">histidine kinase</fullName>
        <ecNumber evidence="3">2.7.13.3</ecNumber>
    </recommendedName>
</protein>
<evidence type="ECO:0000313" key="10">
    <source>
        <dbReference type="EMBL" id="VBB09768.1"/>
    </source>
</evidence>
<dbReference type="Gene3D" id="1.10.287.130">
    <property type="match status" value="1"/>
</dbReference>
<evidence type="ECO:0000313" key="11">
    <source>
        <dbReference type="Proteomes" id="UP000277811"/>
    </source>
</evidence>
<keyword evidence="11" id="KW-1185">Reference proteome</keyword>
<keyword evidence="6" id="KW-0418">Kinase</keyword>
<dbReference type="CDD" id="cd00082">
    <property type="entry name" value="HisKA"/>
    <property type="match status" value="1"/>
</dbReference>
<dbReference type="PANTHER" id="PTHR42878">
    <property type="entry name" value="TWO-COMPONENT HISTIDINE KINASE"/>
    <property type="match status" value="1"/>
</dbReference>
<dbReference type="GO" id="GO:0007234">
    <property type="term" value="P:osmosensory signaling via phosphorelay pathway"/>
    <property type="evidence" value="ECO:0007669"/>
    <property type="project" value="TreeGrafter"/>
</dbReference>
<evidence type="ECO:0000256" key="2">
    <source>
        <dbReference type="ARBA" id="ARBA00004370"/>
    </source>
</evidence>
<evidence type="ECO:0000256" key="6">
    <source>
        <dbReference type="ARBA" id="ARBA00022777"/>
    </source>
</evidence>
<dbReference type="SUPFAM" id="SSF55874">
    <property type="entry name" value="ATPase domain of HSP90 chaperone/DNA topoisomerase II/histidine kinase"/>
    <property type="match status" value="1"/>
</dbReference>
<gene>
    <name evidence="10" type="ORF">LUCI_5066</name>
</gene>
<dbReference type="InterPro" id="IPR003661">
    <property type="entry name" value="HisK_dim/P_dom"/>
</dbReference>
<dbReference type="Pfam" id="PF02518">
    <property type="entry name" value="HATPase_c"/>
    <property type="match status" value="1"/>
</dbReference>
<feature type="transmembrane region" description="Helical" evidence="8">
    <location>
        <begin position="146"/>
        <end position="168"/>
    </location>
</feature>
<keyword evidence="8" id="KW-0472">Membrane</keyword>
<keyword evidence="8" id="KW-0812">Transmembrane</keyword>
<organism evidence="10 11">
    <name type="scientific">Lucifera butyrica</name>
    <dbReference type="NCBI Taxonomy" id="1351585"/>
    <lineage>
        <taxon>Bacteria</taxon>
        <taxon>Bacillati</taxon>
        <taxon>Bacillota</taxon>
        <taxon>Negativicutes</taxon>
        <taxon>Veillonellales</taxon>
        <taxon>Veillonellaceae</taxon>
        <taxon>Lucifera</taxon>
    </lineage>
</organism>
<dbReference type="SMART" id="SM00388">
    <property type="entry name" value="HisKA"/>
    <property type="match status" value="1"/>
</dbReference>
<name>A0A498RL32_9FIRM</name>
<proteinExistence type="predicted"/>
<keyword evidence="4" id="KW-0597">Phosphoprotein</keyword>